<protein>
    <submittedName>
        <fullName evidence="1">Uncharacterized protein</fullName>
    </submittedName>
</protein>
<dbReference type="Proteomes" id="UP001307849">
    <property type="component" value="Unassembled WGS sequence"/>
</dbReference>
<name>A0AAN8S3F9_9PEZI</name>
<evidence type="ECO:0000313" key="2">
    <source>
        <dbReference type="Proteomes" id="UP001307849"/>
    </source>
</evidence>
<sequence>MVSNKKLYGKEYPTSANPWYLQVTTKEEKGYFLPQIGYIDAHGIKSFYGMR</sequence>
<comment type="caution">
    <text evidence="1">The sequence shown here is derived from an EMBL/GenBank/DDBJ whole genome shotgun (WGS) entry which is preliminary data.</text>
</comment>
<keyword evidence="2" id="KW-1185">Reference proteome</keyword>
<reference evidence="1 2" key="1">
    <citation type="submission" date="2019-10" db="EMBL/GenBank/DDBJ databases">
        <authorList>
            <person name="Palmer J.M."/>
        </authorList>
    </citation>
    <scope>NUCLEOTIDE SEQUENCE [LARGE SCALE GENOMIC DNA]</scope>
    <source>
        <strain evidence="1 2">TWF506</strain>
    </source>
</reference>
<gene>
    <name evidence="1" type="ORF">TWF506_005554</name>
</gene>
<dbReference type="AlphaFoldDB" id="A0AAN8S3F9"/>
<accession>A0AAN8S3F9</accession>
<dbReference type="EMBL" id="JAVHJM010000002">
    <property type="protein sequence ID" value="KAK6518396.1"/>
    <property type="molecule type" value="Genomic_DNA"/>
</dbReference>
<evidence type="ECO:0000313" key="1">
    <source>
        <dbReference type="EMBL" id="KAK6518396.1"/>
    </source>
</evidence>
<organism evidence="1 2">
    <name type="scientific">Arthrobotrys conoides</name>
    <dbReference type="NCBI Taxonomy" id="74498"/>
    <lineage>
        <taxon>Eukaryota</taxon>
        <taxon>Fungi</taxon>
        <taxon>Dikarya</taxon>
        <taxon>Ascomycota</taxon>
        <taxon>Pezizomycotina</taxon>
        <taxon>Orbiliomycetes</taxon>
        <taxon>Orbiliales</taxon>
        <taxon>Orbiliaceae</taxon>
        <taxon>Arthrobotrys</taxon>
    </lineage>
</organism>
<proteinExistence type="predicted"/>